<evidence type="ECO:0000313" key="3">
    <source>
        <dbReference type="Proteomes" id="UP000292052"/>
    </source>
</evidence>
<comment type="caution">
    <text evidence="2">The sequence shown here is derived from an EMBL/GenBank/DDBJ whole genome shotgun (WGS) entry which is preliminary data.</text>
</comment>
<feature type="non-terminal residue" evidence="2">
    <location>
        <position position="1"/>
    </location>
</feature>
<dbReference type="AlphaFoldDB" id="A0A482VAT7"/>
<name>A0A482VAT7_ASBVE</name>
<organism evidence="2 3">
    <name type="scientific">Asbolus verrucosus</name>
    <name type="common">Desert ironclad beetle</name>
    <dbReference type="NCBI Taxonomy" id="1661398"/>
    <lineage>
        <taxon>Eukaryota</taxon>
        <taxon>Metazoa</taxon>
        <taxon>Ecdysozoa</taxon>
        <taxon>Arthropoda</taxon>
        <taxon>Hexapoda</taxon>
        <taxon>Insecta</taxon>
        <taxon>Pterygota</taxon>
        <taxon>Neoptera</taxon>
        <taxon>Endopterygota</taxon>
        <taxon>Coleoptera</taxon>
        <taxon>Polyphaga</taxon>
        <taxon>Cucujiformia</taxon>
        <taxon>Tenebrionidae</taxon>
        <taxon>Pimeliinae</taxon>
        <taxon>Asbolus</taxon>
    </lineage>
</organism>
<evidence type="ECO:0000313" key="2">
    <source>
        <dbReference type="EMBL" id="RZB40300.1"/>
    </source>
</evidence>
<protein>
    <submittedName>
        <fullName evidence="2">Uncharacterized protein</fullName>
    </submittedName>
</protein>
<proteinExistence type="predicted"/>
<reference evidence="2 3" key="1">
    <citation type="submission" date="2017-03" db="EMBL/GenBank/DDBJ databases">
        <title>Genome of the blue death feigning beetle - Asbolus verrucosus.</title>
        <authorList>
            <person name="Rider S.D."/>
        </authorList>
    </citation>
    <scope>NUCLEOTIDE SEQUENCE [LARGE SCALE GENOMIC DNA]</scope>
    <source>
        <strain evidence="2">Butters</strain>
        <tissue evidence="2">Head and leg muscle</tissue>
    </source>
</reference>
<feature type="region of interest" description="Disordered" evidence="1">
    <location>
        <begin position="1"/>
        <end position="20"/>
    </location>
</feature>
<accession>A0A482VAT7</accession>
<gene>
    <name evidence="2" type="ORF">BDFB_000386</name>
</gene>
<dbReference type="EMBL" id="QDEB01120279">
    <property type="protein sequence ID" value="RZB40300.1"/>
    <property type="molecule type" value="Genomic_DNA"/>
</dbReference>
<dbReference type="Proteomes" id="UP000292052">
    <property type="component" value="Unassembled WGS sequence"/>
</dbReference>
<sequence length="63" mass="7282">TGSRTEKEQQQTIRTESAGSFRHLRNRECCPPPATRWPIHSARTLRALLHVQLLFRLAEERSG</sequence>
<evidence type="ECO:0000256" key="1">
    <source>
        <dbReference type="SAM" id="MobiDB-lite"/>
    </source>
</evidence>
<keyword evidence="3" id="KW-1185">Reference proteome</keyword>